<dbReference type="Proteomes" id="UP000054279">
    <property type="component" value="Unassembled WGS sequence"/>
</dbReference>
<gene>
    <name evidence="3" type="ORF">M422DRAFT_262447</name>
</gene>
<feature type="compositionally biased region" description="Basic and acidic residues" evidence="1">
    <location>
        <begin position="55"/>
        <end position="79"/>
    </location>
</feature>
<feature type="non-terminal residue" evidence="3">
    <location>
        <position position="1"/>
    </location>
</feature>
<dbReference type="PANTHER" id="PTHR46154:SF2">
    <property type="entry name" value="SOLUTE SYMPORTER FAMILY TRANSPORTER (AFU_ORTHOLOGUE AFUA_6G03200)"/>
    <property type="match status" value="1"/>
</dbReference>
<sequence length="205" mass="22420">INIPNLAQPYSAVCSGLTGLLFSGLITVGISLIAPANYDFAGTRAISVIDPVDVEPPHRRDDPAEPSKSEKDVERDSPDLTKSYSVEIPSSGISREELERVFKRAAIPSLFLTLTVMIIIPLPMYFSHYIFSHAFFTFWVACSMIWALLAGAFCISALRAGPGSDIEVARDVQPPCKKAVTDYLLMNSMGIRREIVPSALAFIIL</sequence>
<reference evidence="3 4" key="1">
    <citation type="submission" date="2014-06" db="EMBL/GenBank/DDBJ databases">
        <title>Evolutionary Origins and Diversification of the Mycorrhizal Mutualists.</title>
        <authorList>
            <consortium name="DOE Joint Genome Institute"/>
            <consortium name="Mycorrhizal Genomics Consortium"/>
            <person name="Kohler A."/>
            <person name="Kuo A."/>
            <person name="Nagy L.G."/>
            <person name="Floudas D."/>
            <person name="Copeland A."/>
            <person name="Barry K.W."/>
            <person name="Cichocki N."/>
            <person name="Veneault-Fourrey C."/>
            <person name="LaButti K."/>
            <person name="Lindquist E.A."/>
            <person name="Lipzen A."/>
            <person name="Lundell T."/>
            <person name="Morin E."/>
            <person name="Murat C."/>
            <person name="Riley R."/>
            <person name="Ohm R."/>
            <person name="Sun H."/>
            <person name="Tunlid A."/>
            <person name="Henrissat B."/>
            <person name="Grigoriev I.V."/>
            <person name="Hibbett D.S."/>
            <person name="Martin F."/>
        </authorList>
    </citation>
    <scope>NUCLEOTIDE SEQUENCE [LARGE SCALE GENOMIC DNA]</scope>
    <source>
        <strain evidence="3 4">SS14</strain>
    </source>
</reference>
<evidence type="ECO:0000256" key="1">
    <source>
        <dbReference type="SAM" id="MobiDB-lite"/>
    </source>
</evidence>
<feature type="transmembrane region" description="Helical" evidence="2">
    <location>
        <begin position="138"/>
        <end position="158"/>
    </location>
</feature>
<keyword evidence="2" id="KW-0472">Membrane</keyword>
<proteinExistence type="predicted"/>
<evidence type="ECO:0000256" key="2">
    <source>
        <dbReference type="SAM" id="Phobius"/>
    </source>
</evidence>
<feature type="transmembrane region" description="Helical" evidence="2">
    <location>
        <begin position="105"/>
        <end position="126"/>
    </location>
</feature>
<dbReference type="HOGENOM" id="CLU_1340407_0_0_1"/>
<feature type="transmembrane region" description="Helical" evidence="2">
    <location>
        <begin position="20"/>
        <end position="38"/>
    </location>
</feature>
<dbReference type="GO" id="GO:0005886">
    <property type="term" value="C:plasma membrane"/>
    <property type="evidence" value="ECO:0007669"/>
    <property type="project" value="TreeGrafter"/>
</dbReference>
<dbReference type="PANTHER" id="PTHR46154">
    <property type="match status" value="1"/>
</dbReference>
<evidence type="ECO:0000313" key="4">
    <source>
        <dbReference type="Proteomes" id="UP000054279"/>
    </source>
</evidence>
<keyword evidence="4" id="KW-1185">Reference proteome</keyword>
<protein>
    <submittedName>
        <fullName evidence="3">Uncharacterized protein</fullName>
    </submittedName>
</protein>
<keyword evidence="2" id="KW-1133">Transmembrane helix</keyword>
<name>A0A0C9UK80_SPHS4</name>
<dbReference type="AlphaFoldDB" id="A0A0C9UK80"/>
<evidence type="ECO:0000313" key="3">
    <source>
        <dbReference type="EMBL" id="KIJ35279.1"/>
    </source>
</evidence>
<keyword evidence="2" id="KW-0812">Transmembrane</keyword>
<dbReference type="OrthoDB" id="3264025at2759"/>
<organism evidence="3 4">
    <name type="scientific">Sphaerobolus stellatus (strain SS14)</name>
    <dbReference type="NCBI Taxonomy" id="990650"/>
    <lineage>
        <taxon>Eukaryota</taxon>
        <taxon>Fungi</taxon>
        <taxon>Dikarya</taxon>
        <taxon>Basidiomycota</taxon>
        <taxon>Agaricomycotina</taxon>
        <taxon>Agaricomycetes</taxon>
        <taxon>Phallomycetidae</taxon>
        <taxon>Geastrales</taxon>
        <taxon>Sphaerobolaceae</taxon>
        <taxon>Sphaerobolus</taxon>
    </lineage>
</organism>
<feature type="region of interest" description="Disordered" evidence="1">
    <location>
        <begin position="53"/>
        <end position="84"/>
    </location>
</feature>
<dbReference type="InterPro" id="IPR031155">
    <property type="entry name" value="DUR"/>
</dbReference>
<feature type="non-terminal residue" evidence="3">
    <location>
        <position position="205"/>
    </location>
</feature>
<dbReference type="GO" id="GO:0015204">
    <property type="term" value="F:urea transmembrane transporter activity"/>
    <property type="evidence" value="ECO:0007669"/>
    <property type="project" value="InterPro"/>
</dbReference>
<dbReference type="EMBL" id="KN837190">
    <property type="protein sequence ID" value="KIJ35279.1"/>
    <property type="molecule type" value="Genomic_DNA"/>
</dbReference>
<accession>A0A0C9UK80</accession>